<gene>
    <name evidence="1" type="ORF">AVEN_107350_1</name>
</gene>
<evidence type="ECO:0000313" key="1">
    <source>
        <dbReference type="EMBL" id="GBN78650.1"/>
    </source>
</evidence>
<dbReference type="AlphaFoldDB" id="A0A4Y2RUJ4"/>
<comment type="caution">
    <text evidence="1">The sequence shown here is derived from an EMBL/GenBank/DDBJ whole genome shotgun (WGS) entry which is preliminary data.</text>
</comment>
<evidence type="ECO:0000313" key="2">
    <source>
        <dbReference type="Proteomes" id="UP000499080"/>
    </source>
</evidence>
<keyword evidence="2" id="KW-1185">Reference proteome</keyword>
<sequence length="104" mass="11299">MSSTDRWTREGLRFLQSGGRLFSPSQHFTLVPERSRSPRPALASLVLNGPSSPSPATARPLQKEVRTITGGGTQSPTITIPTGEASFCLLFQQQLISVYSRCPP</sequence>
<dbReference type="EMBL" id="BGPR01018257">
    <property type="protein sequence ID" value="GBN78650.1"/>
    <property type="molecule type" value="Genomic_DNA"/>
</dbReference>
<reference evidence="1 2" key="1">
    <citation type="journal article" date="2019" name="Sci. Rep.">
        <title>Orb-weaving spider Araneus ventricosus genome elucidates the spidroin gene catalogue.</title>
        <authorList>
            <person name="Kono N."/>
            <person name="Nakamura H."/>
            <person name="Ohtoshi R."/>
            <person name="Moran D.A.P."/>
            <person name="Shinohara A."/>
            <person name="Yoshida Y."/>
            <person name="Fujiwara M."/>
            <person name="Mori M."/>
            <person name="Tomita M."/>
            <person name="Arakawa K."/>
        </authorList>
    </citation>
    <scope>NUCLEOTIDE SEQUENCE [LARGE SCALE GENOMIC DNA]</scope>
</reference>
<dbReference type="Proteomes" id="UP000499080">
    <property type="component" value="Unassembled WGS sequence"/>
</dbReference>
<protein>
    <submittedName>
        <fullName evidence="1">Uncharacterized protein</fullName>
    </submittedName>
</protein>
<accession>A0A4Y2RUJ4</accession>
<name>A0A4Y2RUJ4_ARAVE</name>
<organism evidence="1 2">
    <name type="scientific">Araneus ventricosus</name>
    <name type="common">Orbweaver spider</name>
    <name type="synonym">Epeira ventricosa</name>
    <dbReference type="NCBI Taxonomy" id="182803"/>
    <lineage>
        <taxon>Eukaryota</taxon>
        <taxon>Metazoa</taxon>
        <taxon>Ecdysozoa</taxon>
        <taxon>Arthropoda</taxon>
        <taxon>Chelicerata</taxon>
        <taxon>Arachnida</taxon>
        <taxon>Araneae</taxon>
        <taxon>Araneomorphae</taxon>
        <taxon>Entelegynae</taxon>
        <taxon>Araneoidea</taxon>
        <taxon>Araneidae</taxon>
        <taxon>Araneus</taxon>
    </lineage>
</organism>
<proteinExistence type="predicted"/>